<dbReference type="Pfam" id="PF03852">
    <property type="entry name" value="Vsr"/>
    <property type="match status" value="1"/>
</dbReference>
<evidence type="ECO:0000256" key="2">
    <source>
        <dbReference type="ARBA" id="ARBA00022759"/>
    </source>
</evidence>
<feature type="domain" description="DUF559" evidence="8">
    <location>
        <begin position="111"/>
        <end position="148"/>
    </location>
</feature>
<accession>A0A285EAU3</accession>
<dbReference type="GO" id="GO:0006298">
    <property type="term" value="P:mismatch repair"/>
    <property type="evidence" value="ECO:0007669"/>
    <property type="project" value="InterPro"/>
</dbReference>
<evidence type="ECO:0000256" key="5">
    <source>
        <dbReference type="ARBA" id="ARBA00023204"/>
    </source>
</evidence>
<evidence type="ECO:0000256" key="1">
    <source>
        <dbReference type="ARBA" id="ARBA00022722"/>
    </source>
</evidence>
<proteinExistence type="inferred from homology"/>
<dbReference type="GO" id="GO:0016787">
    <property type="term" value="F:hydrolase activity"/>
    <property type="evidence" value="ECO:0007669"/>
    <property type="project" value="UniProtKB-KW"/>
</dbReference>
<evidence type="ECO:0000259" key="8">
    <source>
        <dbReference type="Pfam" id="PF04480"/>
    </source>
</evidence>
<keyword evidence="4" id="KW-0378">Hydrolase</keyword>
<comment type="similarity">
    <text evidence="6">Belongs to the Vsr family.</text>
</comment>
<dbReference type="RefSeq" id="WP_097206227.1">
    <property type="nucleotide sequence ID" value="NZ_JACHXB010000004.1"/>
</dbReference>
<evidence type="ECO:0000256" key="6">
    <source>
        <dbReference type="ARBA" id="ARBA00029466"/>
    </source>
</evidence>
<dbReference type="Proteomes" id="UP000219514">
    <property type="component" value="Unassembled WGS sequence"/>
</dbReference>
<gene>
    <name evidence="9" type="ORF">SAMN06893097_103398</name>
</gene>
<dbReference type="Gene3D" id="3.40.960.10">
    <property type="entry name" value="VSR Endonuclease"/>
    <property type="match status" value="1"/>
</dbReference>
<dbReference type="NCBIfam" id="TIGR00632">
    <property type="entry name" value="vsr"/>
    <property type="match status" value="1"/>
</dbReference>
<dbReference type="InterPro" id="IPR007569">
    <property type="entry name" value="DUF559"/>
</dbReference>
<dbReference type="Pfam" id="PF04480">
    <property type="entry name" value="DUF559"/>
    <property type="match status" value="1"/>
</dbReference>
<dbReference type="InterPro" id="IPR011335">
    <property type="entry name" value="Restrct_endonuc-II-like"/>
</dbReference>
<sequence length="157" mass="17872">MENEAPAGPGPGYPGPAPSPSSDVVAARFRRQPRRDTAHELAVRRRLHARGVRYRVDVRPCRETRARGDLVWKGRRLVVFLDGCFWHACPTCGHVPRANRDWWVAKLAGNIARDRRTDAWLESAGWRVLRFWEHEDPDVVVDAICRALGHWTAHPTG</sequence>
<evidence type="ECO:0000256" key="7">
    <source>
        <dbReference type="SAM" id="MobiDB-lite"/>
    </source>
</evidence>
<dbReference type="OrthoDB" id="9801520at2"/>
<reference evidence="9 10" key="1">
    <citation type="submission" date="2017-09" db="EMBL/GenBank/DDBJ databases">
        <authorList>
            <person name="Ehlers B."/>
            <person name="Leendertz F.H."/>
        </authorList>
    </citation>
    <scope>NUCLEOTIDE SEQUENCE [LARGE SCALE GENOMIC DNA]</scope>
    <source>
        <strain evidence="9 10">DSM 46844</strain>
    </source>
</reference>
<feature type="region of interest" description="Disordered" evidence="7">
    <location>
        <begin position="1"/>
        <end position="24"/>
    </location>
</feature>
<keyword evidence="10" id="KW-1185">Reference proteome</keyword>
<keyword evidence="2 9" id="KW-0255">Endonuclease</keyword>
<dbReference type="InterPro" id="IPR004603">
    <property type="entry name" value="DNA_mismatch_endonuc_vsr"/>
</dbReference>
<keyword evidence="3" id="KW-0227">DNA damage</keyword>
<evidence type="ECO:0000256" key="3">
    <source>
        <dbReference type="ARBA" id="ARBA00022763"/>
    </source>
</evidence>
<organism evidence="9 10">
    <name type="scientific">Geodermatophilus sabuli</name>
    <dbReference type="NCBI Taxonomy" id="1564158"/>
    <lineage>
        <taxon>Bacteria</taxon>
        <taxon>Bacillati</taxon>
        <taxon>Actinomycetota</taxon>
        <taxon>Actinomycetes</taxon>
        <taxon>Geodermatophilales</taxon>
        <taxon>Geodermatophilaceae</taxon>
        <taxon>Geodermatophilus</taxon>
    </lineage>
</organism>
<dbReference type="GO" id="GO:0004519">
    <property type="term" value="F:endonuclease activity"/>
    <property type="evidence" value="ECO:0007669"/>
    <property type="project" value="UniProtKB-KW"/>
</dbReference>
<name>A0A285EAU3_9ACTN</name>
<dbReference type="AlphaFoldDB" id="A0A285EAU3"/>
<protein>
    <submittedName>
        <fullName evidence="9">T/G mismatch-specific endonuclease</fullName>
    </submittedName>
</protein>
<evidence type="ECO:0000256" key="4">
    <source>
        <dbReference type="ARBA" id="ARBA00022801"/>
    </source>
</evidence>
<keyword evidence="1" id="KW-0540">Nuclease</keyword>
<dbReference type="SUPFAM" id="SSF52980">
    <property type="entry name" value="Restriction endonuclease-like"/>
    <property type="match status" value="1"/>
</dbReference>
<evidence type="ECO:0000313" key="10">
    <source>
        <dbReference type="Proteomes" id="UP000219514"/>
    </source>
</evidence>
<evidence type="ECO:0000313" key="9">
    <source>
        <dbReference type="EMBL" id="SNX96229.1"/>
    </source>
</evidence>
<keyword evidence="5" id="KW-0234">DNA repair</keyword>
<feature type="compositionally biased region" description="Pro residues" evidence="7">
    <location>
        <begin position="8"/>
        <end position="19"/>
    </location>
</feature>
<dbReference type="EMBL" id="OBDO01000003">
    <property type="protein sequence ID" value="SNX96229.1"/>
    <property type="molecule type" value="Genomic_DNA"/>
</dbReference>